<evidence type="ECO:0000259" key="1">
    <source>
        <dbReference type="Pfam" id="PF04043"/>
    </source>
</evidence>
<dbReference type="EMBL" id="JABFAC010000002">
    <property type="protein sequence ID" value="MBA0607518.1"/>
    <property type="molecule type" value="Genomic_DNA"/>
</dbReference>
<dbReference type="Gene3D" id="1.20.140.40">
    <property type="entry name" value="Invertase/pectin methylesterase inhibitor family protein"/>
    <property type="match status" value="1"/>
</dbReference>
<feature type="domain" description="Pectinesterase inhibitor" evidence="1">
    <location>
        <begin position="2"/>
        <end position="60"/>
    </location>
</feature>
<sequence length="67" mass="7611">MAYCIELIENYIDELQKSIGEIVRIKHSNFVLIMSNLQTSVNTDLTDKDTCVDGFSSRAMNGYAKMM</sequence>
<dbReference type="Pfam" id="PF04043">
    <property type="entry name" value="PMEI"/>
    <property type="match status" value="1"/>
</dbReference>
<evidence type="ECO:0000313" key="3">
    <source>
        <dbReference type="Proteomes" id="UP000593561"/>
    </source>
</evidence>
<dbReference type="GO" id="GO:0004857">
    <property type="term" value="F:enzyme inhibitor activity"/>
    <property type="evidence" value="ECO:0007669"/>
    <property type="project" value="InterPro"/>
</dbReference>
<protein>
    <recommendedName>
        <fullName evidence="1">Pectinesterase inhibitor domain-containing protein</fullName>
    </recommendedName>
</protein>
<evidence type="ECO:0000313" key="2">
    <source>
        <dbReference type="EMBL" id="MBA0607518.1"/>
    </source>
</evidence>
<organism evidence="2 3">
    <name type="scientific">Gossypium davidsonii</name>
    <name type="common">Davidson's cotton</name>
    <name type="synonym">Gossypium klotzschianum subsp. davidsonii</name>
    <dbReference type="NCBI Taxonomy" id="34287"/>
    <lineage>
        <taxon>Eukaryota</taxon>
        <taxon>Viridiplantae</taxon>
        <taxon>Streptophyta</taxon>
        <taxon>Embryophyta</taxon>
        <taxon>Tracheophyta</taxon>
        <taxon>Spermatophyta</taxon>
        <taxon>Magnoliopsida</taxon>
        <taxon>eudicotyledons</taxon>
        <taxon>Gunneridae</taxon>
        <taxon>Pentapetalae</taxon>
        <taxon>rosids</taxon>
        <taxon>malvids</taxon>
        <taxon>Malvales</taxon>
        <taxon>Malvaceae</taxon>
        <taxon>Malvoideae</taxon>
        <taxon>Gossypium</taxon>
    </lineage>
</organism>
<name>A0A7J8R142_GOSDV</name>
<feature type="non-terminal residue" evidence="2">
    <location>
        <position position="67"/>
    </location>
</feature>
<reference evidence="2 3" key="1">
    <citation type="journal article" date="2019" name="Genome Biol. Evol.">
        <title>Insights into the evolution of the New World diploid cottons (Gossypium, subgenus Houzingenia) based on genome sequencing.</title>
        <authorList>
            <person name="Grover C.E."/>
            <person name="Arick M.A. 2nd"/>
            <person name="Thrash A."/>
            <person name="Conover J.L."/>
            <person name="Sanders W.S."/>
            <person name="Peterson D.G."/>
            <person name="Frelichowski J.E."/>
            <person name="Scheffler J.A."/>
            <person name="Scheffler B.E."/>
            <person name="Wendel J.F."/>
        </authorList>
    </citation>
    <scope>NUCLEOTIDE SEQUENCE [LARGE SCALE GENOMIC DNA]</scope>
    <source>
        <strain evidence="2">27</strain>
        <tissue evidence="2">Leaf</tissue>
    </source>
</reference>
<gene>
    <name evidence="2" type="ORF">Godav_019806</name>
</gene>
<accession>A0A7J8R142</accession>
<comment type="caution">
    <text evidence="2">The sequence shown here is derived from an EMBL/GenBank/DDBJ whole genome shotgun (WGS) entry which is preliminary data.</text>
</comment>
<dbReference type="Proteomes" id="UP000593561">
    <property type="component" value="Unassembled WGS sequence"/>
</dbReference>
<dbReference type="InterPro" id="IPR035513">
    <property type="entry name" value="Invertase/methylesterase_inhib"/>
</dbReference>
<dbReference type="SUPFAM" id="SSF101148">
    <property type="entry name" value="Plant invertase/pectin methylesterase inhibitor"/>
    <property type="match status" value="1"/>
</dbReference>
<proteinExistence type="predicted"/>
<dbReference type="InterPro" id="IPR006501">
    <property type="entry name" value="Pectinesterase_inhib_dom"/>
</dbReference>
<keyword evidence="3" id="KW-1185">Reference proteome</keyword>
<dbReference type="AlphaFoldDB" id="A0A7J8R142"/>